<comment type="similarity">
    <text evidence="1">Belongs to the Gfo/Idh/MocA family.</text>
</comment>
<gene>
    <name evidence="5" type="ORF">BKP35_10110</name>
</gene>
<dbReference type="Pfam" id="PF02894">
    <property type="entry name" value="GFO_IDH_MocA_C"/>
    <property type="match status" value="1"/>
</dbReference>
<dbReference type="Proteomes" id="UP000180098">
    <property type="component" value="Unassembled WGS sequence"/>
</dbReference>
<dbReference type="RefSeq" id="WP_071313215.1">
    <property type="nucleotide sequence ID" value="NZ_MLQQ01000018.1"/>
</dbReference>
<accession>A0A1S2LK44</accession>
<reference evidence="5 6" key="1">
    <citation type="submission" date="2016-10" db="EMBL/GenBank/DDBJ databases">
        <title>Draft genome sequences of four alkaliphilic bacteria belonging to the Anaerobacillus genus.</title>
        <authorList>
            <person name="Bassil N.M."/>
            <person name="Lloyd J.R."/>
        </authorList>
    </citation>
    <scope>NUCLEOTIDE SEQUENCE [LARGE SCALE GENOMIC DNA]</scope>
    <source>
        <strain evidence="5 6">DSM 15340</strain>
    </source>
</reference>
<dbReference type="InterPro" id="IPR004104">
    <property type="entry name" value="Gfo/Idh/MocA-like_OxRdtase_C"/>
</dbReference>
<dbReference type="SUPFAM" id="SSF51735">
    <property type="entry name" value="NAD(P)-binding Rossmann-fold domains"/>
    <property type="match status" value="1"/>
</dbReference>
<evidence type="ECO:0008006" key="7">
    <source>
        <dbReference type="Google" id="ProtNLM"/>
    </source>
</evidence>
<feature type="domain" description="Gfo/Idh/MocA-like oxidoreductase C-terminal" evidence="4">
    <location>
        <begin position="136"/>
        <end position="356"/>
    </location>
</feature>
<dbReference type="InterPro" id="IPR000683">
    <property type="entry name" value="Gfo/Idh/MocA-like_OxRdtase_N"/>
</dbReference>
<keyword evidence="6" id="KW-1185">Reference proteome</keyword>
<dbReference type="GO" id="GO:0016491">
    <property type="term" value="F:oxidoreductase activity"/>
    <property type="evidence" value="ECO:0007669"/>
    <property type="project" value="UniProtKB-KW"/>
</dbReference>
<dbReference type="PANTHER" id="PTHR43818">
    <property type="entry name" value="BCDNA.GH03377"/>
    <property type="match status" value="1"/>
</dbReference>
<feature type="domain" description="Gfo/Idh/MocA-like oxidoreductase N-terminal" evidence="3">
    <location>
        <begin position="5"/>
        <end position="122"/>
    </location>
</feature>
<dbReference type="InterPro" id="IPR036291">
    <property type="entry name" value="NAD(P)-bd_dom_sf"/>
</dbReference>
<dbReference type="EMBL" id="MLQQ01000018">
    <property type="protein sequence ID" value="OIJ12908.1"/>
    <property type="molecule type" value="Genomic_DNA"/>
</dbReference>
<evidence type="ECO:0000313" key="5">
    <source>
        <dbReference type="EMBL" id="OIJ12908.1"/>
    </source>
</evidence>
<dbReference type="AlphaFoldDB" id="A0A1S2LK44"/>
<name>A0A1S2LK44_9BACI</name>
<evidence type="ECO:0000256" key="1">
    <source>
        <dbReference type="ARBA" id="ARBA00010928"/>
    </source>
</evidence>
<dbReference type="InterPro" id="IPR050463">
    <property type="entry name" value="Gfo/Idh/MocA_oxidrdct_glycsds"/>
</dbReference>
<dbReference type="SUPFAM" id="SSF55347">
    <property type="entry name" value="Glyceraldehyde-3-phosphate dehydrogenase-like, C-terminal domain"/>
    <property type="match status" value="1"/>
</dbReference>
<comment type="caution">
    <text evidence="5">The sequence shown here is derived from an EMBL/GenBank/DDBJ whole genome shotgun (WGS) entry which is preliminary data.</text>
</comment>
<proteinExistence type="inferred from homology"/>
<protein>
    <recommendedName>
        <fullName evidence="7">Oxidoreductase</fullName>
    </recommendedName>
</protein>
<evidence type="ECO:0000256" key="2">
    <source>
        <dbReference type="ARBA" id="ARBA00023002"/>
    </source>
</evidence>
<dbReference type="Gene3D" id="3.30.360.10">
    <property type="entry name" value="Dihydrodipicolinate Reductase, domain 2"/>
    <property type="match status" value="1"/>
</dbReference>
<keyword evidence="2" id="KW-0560">Oxidoreductase</keyword>
<evidence type="ECO:0000313" key="6">
    <source>
        <dbReference type="Proteomes" id="UP000180098"/>
    </source>
</evidence>
<dbReference type="Gene3D" id="3.40.50.720">
    <property type="entry name" value="NAD(P)-binding Rossmann-like Domain"/>
    <property type="match status" value="1"/>
</dbReference>
<evidence type="ECO:0000259" key="4">
    <source>
        <dbReference type="Pfam" id="PF02894"/>
    </source>
</evidence>
<dbReference type="Pfam" id="PF01408">
    <property type="entry name" value="GFO_IDH_MocA"/>
    <property type="match status" value="1"/>
</dbReference>
<dbReference type="GO" id="GO:0000166">
    <property type="term" value="F:nucleotide binding"/>
    <property type="evidence" value="ECO:0007669"/>
    <property type="project" value="InterPro"/>
</dbReference>
<evidence type="ECO:0000259" key="3">
    <source>
        <dbReference type="Pfam" id="PF01408"/>
    </source>
</evidence>
<dbReference type="PANTHER" id="PTHR43818:SF11">
    <property type="entry name" value="BCDNA.GH03377"/>
    <property type="match status" value="1"/>
</dbReference>
<sequence length="360" mass="40084">MEKKIRVGIIGGGFGAKVQAPMMQSHPGFEVVSLASVGRGRIQELEEETGIAKIYDNWNEMLEKEELDLVSVASAPLLHHEMVLKAYEHGHHVLCEKPFAKNAQEATEMIEARNKANKQGFINFEFRFLPARQKIKEVISSGQLGEILHVNYSMSFPGYERLISNSRGWLGQKDQAGGMLGAIGSHMFDSLLWWVGDQIQSVSGQLTTHVPEFDPENGEKEIRTADDSFQTFGLFSKGTTFSLGLISAARHSQSWKLEVYGSEGTLMMTEDKKVLVGIGNGPLEEVELLSDLEIPQQMSDLAGRYYNAFYRSLDAVYEAIANNKIHPYLPSFEAGLEVQKILDAVTKSSEQSKTIRLLPN</sequence>
<organism evidence="5 6">
    <name type="scientific">Anaerobacillus arseniciselenatis</name>
    <dbReference type="NCBI Taxonomy" id="85682"/>
    <lineage>
        <taxon>Bacteria</taxon>
        <taxon>Bacillati</taxon>
        <taxon>Bacillota</taxon>
        <taxon>Bacilli</taxon>
        <taxon>Bacillales</taxon>
        <taxon>Bacillaceae</taxon>
        <taxon>Anaerobacillus</taxon>
    </lineage>
</organism>